<dbReference type="EMBL" id="JACVVK020000034">
    <property type="protein sequence ID" value="KAK7500842.1"/>
    <property type="molecule type" value="Genomic_DNA"/>
</dbReference>
<feature type="compositionally biased region" description="Basic and acidic residues" evidence="1">
    <location>
        <begin position="87"/>
        <end position="102"/>
    </location>
</feature>
<proteinExistence type="predicted"/>
<feature type="region of interest" description="Disordered" evidence="1">
    <location>
        <begin position="82"/>
        <end position="177"/>
    </location>
</feature>
<gene>
    <name evidence="2" type="ORF">BaRGS_00007722</name>
</gene>
<dbReference type="AlphaFoldDB" id="A0ABD0LND5"/>
<dbReference type="Proteomes" id="UP001519460">
    <property type="component" value="Unassembled WGS sequence"/>
</dbReference>
<comment type="caution">
    <text evidence="2">The sequence shown here is derived from an EMBL/GenBank/DDBJ whole genome shotgun (WGS) entry which is preliminary data.</text>
</comment>
<reference evidence="2 3" key="1">
    <citation type="journal article" date="2023" name="Sci. Data">
        <title>Genome assembly of the Korean intertidal mud-creeper Batillaria attramentaria.</title>
        <authorList>
            <person name="Patra A.K."/>
            <person name="Ho P.T."/>
            <person name="Jun S."/>
            <person name="Lee S.J."/>
            <person name="Kim Y."/>
            <person name="Won Y.J."/>
        </authorList>
    </citation>
    <scope>NUCLEOTIDE SEQUENCE [LARGE SCALE GENOMIC DNA]</scope>
    <source>
        <strain evidence="2">Wonlab-2016</strain>
    </source>
</reference>
<protein>
    <submittedName>
        <fullName evidence="2">Uncharacterized protein</fullName>
    </submittedName>
</protein>
<sequence>ASRAEEDDNIPLYVGLRKNAQQQGVFDMDNGQDASQSLTDDEKKITKNGGKYRIHRDRHDRAATALLFETVSNLIALALSLRRKGRRERERNRDVADNEARRIGGVTSVPGPPNKRNDPTREKAADVVQRAPATKGTEPQQRDGTAGTRVGNIATSRKPASEPPSRVLPRLPFPDVH</sequence>
<evidence type="ECO:0000313" key="3">
    <source>
        <dbReference type="Proteomes" id="UP001519460"/>
    </source>
</evidence>
<feature type="non-terminal residue" evidence="2">
    <location>
        <position position="1"/>
    </location>
</feature>
<keyword evidence="3" id="KW-1185">Reference proteome</keyword>
<organism evidence="2 3">
    <name type="scientific">Batillaria attramentaria</name>
    <dbReference type="NCBI Taxonomy" id="370345"/>
    <lineage>
        <taxon>Eukaryota</taxon>
        <taxon>Metazoa</taxon>
        <taxon>Spiralia</taxon>
        <taxon>Lophotrochozoa</taxon>
        <taxon>Mollusca</taxon>
        <taxon>Gastropoda</taxon>
        <taxon>Caenogastropoda</taxon>
        <taxon>Sorbeoconcha</taxon>
        <taxon>Cerithioidea</taxon>
        <taxon>Batillariidae</taxon>
        <taxon>Batillaria</taxon>
    </lineage>
</organism>
<feature type="compositionally biased region" description="Basic and acidic residues" evidence="1">
    <location>
        <begin position="115"/>
        <end position="125"/>
    </location>
</feature>
<name>A0ABD0LND5_9CAEN</name>
<accession>A0ABD0LND5</accession>
<evidence type="ECO:0000256" key="1">
    <source>
        <dbReference type="SAM" id="MobiDB-lite"/>
    </source>
</evidence>
<evidence type="ECO:0000313" key="2">
    <source>
        <dbReference type="EMBL" id="KAK7500842.1"/>
    </source>
</evidence>